<keyword evidence="3" id="KW-0233">DNA recombination</keyword>
<evidence type="ECO:0000256" key="5">
    <source>
        <dbReference type="SAM" id="MobiDB-lite"/>
    </source>
</evidence>
<dbReference type="EMBL" id="CP053564">
    <property type="protein sequence ID" value="QJY47783.1"/>
    <property type="molecule type" value="Genomic_DNA"/>
</dbReference>
<keyword evidence="2 4" id="KW-0238">DNA-binding</keyword>
<dbReference type="SUPFAM" id="SSF56349">
    <property type="entry name" value="DNA breaking-rejoining enzymes"/>
    <property type="match status" value="1"/>
</dbReference>
<dbReference type="InterPro" id="IPR050090">
    <property type="entry name" value="Tyrosine_recombinase_XerCD"/>
</dbReference>
<proteinExistence type="inferred from homology"/>
<evidence type="ECO:0000256" key="4">
    <source>
        <dbReference type="PROSITE-ProRule" id="PRU01248"/>
    </source>
</evidence>
<feature type="domain" description="Core-binding (CB)" evidence="7">
    <location>
        <begin position="58"/>
        <end position="137"/>
    </location>
</feature>
<dbReference type="PROSITE" id="PS51898">
    <property type="entry name" value="TYR_RECOMBINASE"/>
    <property type="match status" value="1"/>
</dbReference>
<dbReference type="AlphaFoldDB" id="A0A6M6JKT4"/>
<dbReference type="Gene3D" id="1.10.150.130">
    <property type="match status" value="1"/>
</dbReference>
<dbReference type="InterPro" id="IPR044068">
    <property type="entry name" value="CB"/>
</dbReference>
<evidence type="ECO:0000256" key="1">
    <source>
        <dbReference type="ARBA" id="ARBA00008857"/>
    </source>
</evidence>
<dbReference type="KEGG" id="pbro:HOP40_19835"/>
<dbReference type="InterPro" id="IPR011010">
    <property type="entry name" value="DNA_brk_join_enz"/>
</dbReference>
<dbReference type="GO" id="GO:0006310">
    <property type="term" value="P:DNA recombination"/>
    <property type="evidence" value="ECO:0007669"/>
    <property type="project" value="UniProtKB-KW"/>
</dbReference>
<dbReference type="Gene3D" id="1.10.443.10">
    <property type="entry name" value="Intergrase catalytic core"/>
    <property type="match status" value="1"/>
</dbReference>
<sequence>MAHITPTPAGSWRANWRDPSGRQRAKTFATKRDAKRFLAELETSLTRGLYVDPHAGRMLLAPYATRWLSSRNDEITTRARDASVMRTHVLPAWGTWALGRIDHTSVQEWISDLGQRRSAATVAEAHRLLSAVLRAAVRDRKIAYNPCDGVKVPRRRKRDTADQIVERNLVRHRLLPVVPLRYRALIATAAGTGMRWGELAGLCDDAIDDGLRTVRVVRTVVEVSGTTTFKPFPKSAAGRRVIPVPSWVRPILATHLEHHPLGDNGLIFGNQVGRPLRRTLFRIRVWRPALVRAGLLGRITHTGDDRFLATWVESGGATISKPFDTEPAAVSYIAEHAPGGLRFHDLRHSYATWLVDDGVPINMVQRVMGHERSSTTLDLYTRRTDNHHRILQAMDDDGGDPDTTTLADFPLTPTAKARFEDLEPGL</sequence>
<keyword evidence="9" id="KW-1185">Reference proteome</keyword>
<evidence type="ECO:0000256" key="3">
    <source>
        <dbReference type="ARBA" id="ARBA00023172"/>
    </source>
</evidence>
<evidence type="ECO:0000259" key="7">
    <source>
        <dbReference type="PROSITE" id="PS51900"/>
    </source>
</evidence>
<organism evidence="8 9">
    <name type="scientific">Pseudonocardia broussonetiae</name>
    <dbReference type="NCBI Taxonomy" id="2736640"/>
    <lineage>
        <taxon>Bacteria</taxon>
        <taxon>Bacillati</taxon>
        <taxon>Actinomycetota</taxon>
        <taxon>Actinomycetes</taxon>
        <taxon>Pseudonocardiales</taxon>
        <taxon>Pseudonocardiaceae</taxon>
        <taxon>Pseudonocardia</taxon>
    </lineage>
</organism>
<evidence type="ECO:0000259" key="6">
    <source>
        <dbReference type="PROSITE" id="PS51898"/>
    </source>
</evidence>
<evidence type="ECO:0000256" key="2">
    <source>
        <dbReference type="ARBA" id="ARBA00023125"/>
    </source>
</evidence>
<dbReference type="Pfam" id="PF00589">
    <property type="entry name" value="Phage_integrase"/>
    <property type="match status" value="1"/>
</dbReference>
<protein>
    <submittedName>
        <fullName evidence="8">Tyrosine-type recombinase/integrase</fullName>
    </submittedName>
</protein>
<dbReference type="InterPro" id="IPR002104">
    <property type="entry name" value="Integrase_catalytic"/>
</dbReference>
<dbReference type="Proteomes" id="UP000505377">
    <property type="component" value="Chromosome"/>
</dbReference>
<feature type="region of interest" description="Disordered" evidence="5">
    <location>
        <begin position="1"/>
        <end position="23"/>
    </location>
</feature>
<dbReference type="PANTHER" id="PTHR30349:SF64">
    <property type="entry name" value="PROPHAGE INTEGRASE INTD-RELATED"/>
    <property type="match status" value="1"/>
</dbReference>
<dbReference type="PANTHER" id="PTHR30349">
    <property type="entry name" value="PHAGE INTEGRASE-RELATED"/>
    <property type="match status" value="1"/>
</dbReference>
<dbReference type="GO" id="GO:0003677">
    <property type="term" value="F:DNA binding"/>
    <property type="evidence" value="ECO:0007669"/>
    <property type="project" value="UniProtKB-UniRule"/>
</dbReference>
<dbReference type="InterPro" id="IPR013762">
    <property type="entry name" value="Integrase-like_cat_sf"/>
</dbReference>
<evidence type="ECO:0000313" key="9">
    <source>
        <dbReference type="Proteomes" id="UP000505377"/>
    </source>
</evidence>
<dbReference type="PROSITE" id="PS51900">
    <property type="entry name" value="CB"/>
    <property type="match status" value="1"/>
</dbReference>
<dbReference type="InterPro" id="IPR010998">
    <property type="entry name" value="Integrase_recombinase_N"/>
</dbReference>
<gene>
    <name evidence="8" type="ORF">HOP40_19835</name>
</gene>
<dbReference type="RefSeq" id="WP_172160782.1">
    <property type="nucleotide sequence ID" value="NZ_CP053564.1"/>
</dbReference>
<evidence type="ECO:0000313" key="8">
    <source>
        <dbReference type="EMBL" id="QJY47783.1"/>
    </source>
</evidence>
<dbReference type="GO" id="GO:0015074">
    <property type="term" value="P:DNA integration"/>
    <property type="evidence" value="ECO:0007669"/>
    <property type="project" value="InterPro"/>
</dbReference>
<accession>A0A6M6JKT4</accession>
<comment type="similarity">
    <text evidence="1">Belongs to the 'phage' integrase family.</text>
</comment>
<feature type="domain" description="Tyr recombinase" evidence="6">
    <location>
        <begin position="151"/>
        <end position="395"/>
    </location>
</feature>
<reference evidence="8 9" key="1">
    <citation type="submission" date="2020-05" db="EMBL/GenBank/DDBJ databases">
        <authorList>
            <person name="Mo P."/>
        </authorList>
    </citation>
    <scope>NUCLEOTIDE SEQUENCE [LARGE SCALE GENOMIC DNA]</scope>
    <source>
        <strain evidence="8 9">Gen01</strain>
    </source>
</reference>
<name>A0A6M6JKT4_9PSEU</name>